<reference evidence="2 3" key="1">
    <citation type="submission" date="2012-10" db="EMBL/GenBank/DDBJ databases">
        <authorList>
            <person name="Harkins D.M."/>
            <person name="Durkin A.S."/>
            <person name="Brinkac L.M."/>
            <person name="Haft D.H."/>
            <person name="Selengut J.D."/>
            <person name="Sanka R."/>
            <person name="DePew J."/>
            <person name="Purushe J."/>
            <person name="Whelen A.C."/>
            <person name="Vinetz J.M."/>
            <person name="Sutton G.G."/>
            <person name="Nierman W.C."/>
            <person name="Fouts D.E."/>
        </authorList>
    </citation>
    <scope>NUCLEOTIDE SEQUENCE [LARGE SCALE GENOMIC DNA]</scope>
    <source>
        <strain evidence="2 3">2006001853</strain>
    </source>
</reference>
<dbReference type="GO" id="GO:0016757">
    <property type="term" value="F:glycosyltransferase activity"/>
    <property type="evidence" value="ECO:0007669"/>
    <property type="project" value="UniProtKB-KW"/>
</dbReference>
<organism evidence="2 3">
    <name type="scientific">Leptospira weilii str. 2006001853</name>
    <dbReference type="NCBI Taxonomy" id="1001589"/>
    <lineage>
        <taxon>Bacteria</taxon>
        <taxon>Pseudomonadati</taxon>
        <taxon>Spirochaetota</taxon>
        <taxon>Spirochaetia</taxon>
        <taxon>Leptospirales</taxon>
        <taxon>Leptospiraceae</taxon>
        <taxon>Leptospira</taxon>
    </lineage>
</organism>
<dbReference type="CDD" id="cd02526">
    <property type="entry name" value="GT2_RfbF_like"/>
    <property type="match status" value="1"/>
</dbReference>
<evidence type="ECO:0000259" key="1">
    <source>
        <dbReference type="Pfam" id="PF00535"/>
    </source>
</evidence>
<evidence type="ECO:0000313" key="3">
    <source>
        <dbReference type="Proteomes" id="UP000001338"/>
    </source>
</evidence>
<accession>A0A828Z2X2</accession>
<dbReference type="EMBL" id="AFLV02000021">
    <property type="protein sequence ID" value="EKR65369.1"/>
    <property type="molecule type" value="Genomic_DNA"/>
</dbReference>
<dbReference type="PANTHER" id="PTHR43685:SF2">
    <property type="entry name" value="GLYCOSYLTRANSFERASE 2-LIKE DOMAIN-CONTAINING PROTEIN"/>
    <property type="match status" value="1"/>
</dbReference>
<feature type="domain" description="Glycosyltransferase 2-like" evidence="1">
    <location>
        <begin position="10"/>
        <end position="166"/>
    </location>
</feature>
<dbReference type="PANTHER" id="PTHR43685">
    <property type="entry name" value="GLYCOSYLTRANSFERASE"/>
    <property type="match status" value="1"/>
</dbReference>
<dbReference type="Gene3D" id="3.90.550.10">
    <property type="entry name" value="Spore Coat Polysaccharide Biosynthesis Protein SpsA, Chain A"/>
    <property type="match status" value="1"/>
</dbReference>
<dbReference type="GeneID" id="61113139"/>
<dbReference type="EC" id="2.4.-.-" evidence="2"/>
<proteinExistence type="predicted"/>
<comment type="caution">
    <text evidence="2">The sequence shown here is derived from an EMBL/GenBank/DDBJ whole genome shotgun (WGS) entry which is preliminary data.</text>
</comment>
<protein>
    <submittedName>
        <fullName evidence="2">Glycosyltransferase, group 2 family protein</fullName>
        <ecNumber evidence="2">2.4.-.-</ecNumber>
    </submittedName>
</protein>
<keyword evidence="2" id="KW-0808">Transferase</keyword>
<dbReference type="SUPFAM" id="SSF53448">
    <property type="entry name" value="Nucleotide-diphospho-sugar transferases"/>
    <property type="match status" value="1"/>
</dbReference>
<dbReference type="InterPro" id="IPR050834">
    <property type="entry name" value="Glycosyltransf_2"/>
</dbReference>
<dbReference type="Proteomes" id="UP000001338">
    <property type="component" value="Unassembled WGS sequence"/>
</dbReference>
<sequence length="302" mass="35428">MLEKFSPLAVIVTFNPDFNFTRKNIQNLNSNSVPVLVVDNRSENVSSIRSKIGKQNVLIENESNLGLGFALNRGIEYAQTNRYTHVWLFDQDSFLETSAIRTFLQKVKEYGIQKSRNEKVASFGPNVFDTIKNRNIYGIRENEPEILNAEFLITSGSFYSLDVFKDVGLIYHEFFIDYLDYEWCFRANYKGYVHKIVSKARMNHSIGNDSRSILGLFKVAIHSPFRWYFLYRNGMYICRMSHIPFRFKLEVVFKAIFRFLILPIFSNSKYQTYRHILWGICDGITKKQSSFYKHLIGRISQN</sequence>
<evidence type="ECO:0000313" key="2">
    <source>
        <dbReference type="EMBL" id="EKR65369.1"/>
    </source>
</evidence>
<dbReference type="InterPro" id="IPR001173">
    <property type="entry name" value="Glyco_trans_2-like"/>
</dbReference>
<dbReference type="InterPro" id="IPR029044">
    <property type="entry name" value="Nucleotide-diphossugar_trans"/>
</dbReference>
<dbReference type="RefSeq" id="WP_002620398.1">
    <property type="nucleotide sequence ID" value="NZ_AFLV02000021.1"/>
</dbReference>
<dbReference type="Pfam" id="PF00535">
    <property type="entry name" value="Glycos_transf_2"/>
    <property type="match status" value="1"/>
</dbReference>
<name>A0A828Z2X2_9LEPT</name>
<dbReference type="AlphaFoldDB" id="A0A828Z2X2"/>
<keyword evidence="2" id="KW-0328">Glycosyltransferase</keyword>
<gene>
    <name evidence="2" type="ORF">LEP1GSC036_1330</name>
</gene>